<proteinExistence type="predicted"/>
<dbReference type="PANTHER" id="PTHR32309:SF31">
    <property type="entry name" value="CAPSULAR EXOPOLYSACCHARIDE FAMILY"/>
    <property type="match status" value="1"/>
</dbReference>
<reference evidence="8" key="1">
    <citation type="submission" date="2017-04" db="EMBL/GenBank/DDBJ databases">
        <authorList>
            <person name="Varghese N."/>
            <person name="Submissions S."/>
        </authorList>
    </citation>
    <scope>NUCLEOTIDE SEQUENCE [LARGE SCALE GENOMIC DNA]</scope>
    <source>
        <strain evidence="8">DSM 9293</strain>
    </source>
</reference>
<dbReference type="GO" id="GO:0004713">
    <property type="term" value="F:protein tyrosine kinase activity"/>
    <property type="evidence" value="ECO:0007669"/>
    <property type="project" value="UniProtKB-KW"/>
</dbReference>
<dbReference type="OrthoDB" id="9794577at2"/>
<dbReference type="GO" id="GO:0005524">
    <property type="term" value="F:ATP binding"/>
    <property type="evidence" value="ECO:0007669"/>
    <property type="project" value="UniProtKB-KW"/>
</dbReference>
<evidence type="ECO:0000259" key="6">
    <source>
        <dbReference type="Pfam" id="PF13614"/>
    </source>
</evidence>
<dbReference type="STRING" id="28034.BFX07_09775"/>
<evidence type="ECO:0000256" key="5">
    <source>
        <dbReference type="ARBA" id="ARBA00023137"/>
    </source>
</evidence>
<dbReference type="InterPro" id="IPR025669">
    <property type="entry name" value="AAA_dom"/>
</dbReference>
<dbReference type="RefSeq" id="WP_084661052.1">
    <property type="nucleotide sequence ID" value="NZ_FWWY01000001.1"/>
</dbReference>
<evidence type="ECO:0000313" key="7">
    <source>
        <dbReference type="EMBL" id="SMC03813.1"/>
    </source>
</evidence>
<keyword evidence="1" id="KW-0808">Transferase</keyword>
<protein>
    <submittedName>
        <fullName evidence="7">Capsular exopolysaccharide family</fullName>
    </submittedName>
</protein>
<dbReference type="Pfam" id="PF13614">
    <property type="entry name" value="AAA_31"/>
    <property type="match status" value="1"/>
</dbReference>
<dbReference type="EMBL" id="FWWY01000001">
    <property type="protein sequence ID" value="SMC03813.1"/>
    <property type="molecule type" value="Genomic_DNA"/>
</dbReference>
<evidence type="ECO:0000313" key="8">
    <source>
        <dbReference type="Proteomes" id="UP000192660"/>
    </source>
</evidence>
<organism evidence="7 8">
    <name type="scientific">Sulfobacillus thermosulfidooxidans (strain DSM 9293 / VKM B-1269 / AT-1)</name>
    <dbReference type="NCBI Taxonomy" id="929705"/>
    <lineage>
        <taxon>Bacteria</taxon>
        <taxon>Bacillati</taxon>
        <taxon>Bacillota</taxon>
        <taxon>Clostridia</taxon>
        <taxon>Eubacteriales</taxon>
        <taxon>Clostridiales Family XVII. Incertae Sedis</taxon>
        <taxon>Sulfobacillus</taxon>
    </lineage>
</organism>
<dbReference type="InterPro" id="IPR050445">
    <property type="entry name" value="Bact_polysacc_biosynth/exp"/>
</dbReference>
<dbReference type="NCBIfam" id="TIGR01007">
    <property type="entry name" value="eps_fam"/>
    <property type="match status" value="1"/>
</dbReference>
<keyword evidence="5" id="KW-0829">Tyrosine-protein kinase</keyword>
<keyword evidence="4" id="KW-0067">ATP-binding</keyword>
<sequence length="211" mass="23182">MPKILSHPRPNVAKALDQYLHLKAHVMFWMHQEPKTLLLTSAERESGTTTALSNLAVLLAHSGYRVLLIDACFKHPQLHRNFRILNVQGLTTILAQGTQSTGWDAVIMDTPIPNVWLLPSGPLSANAAELFEPLLINELFTALKRRYDLILIDAPPVLDSADTLILSALVDGVLLIIPSGTHPRSVHLKAIHALQQAHAPVIGSILTQFSE</sequence>
<dbReference type="PANTHER" id="PTHR32309">
    <property type="entry name" value="TYROSINE-PROTEIN KINASE"/>
    <property type="match status" value="1"/>
</dbReference>
<dbReference type="InterPro" id="IPR027417">
    <property type="entry name" value="P-loop_NTPase"/>
</dbReference>
<evidence type="ECO:0000256" key="1">
    <source>
        <dbReference type="ARBA" id="ARBA00022679"/>
    </source>
</evidence>
<keyword evidence="2" id="KW-0547">Nucleotide-binding</keyword>
<gene>
    <name evidence="7" type="ORF">SAMN00768000_1291</name>
</gene>
<name>A0A1W1WDL3_SULTA</name>
<dbReference type="InterPro" id="IPR005702">
    <property type="entry name" value="Wzc-like_C"/>
</dbReference>
<evidence type="ECO:0000256" key="2">
    <source>
        <dbReference type="ARBA" id="ARBA00022741"/>
    </source>
</evidence>
<dbReference type="SUPFAM" id="SSF52540">
    <property type="entry name" value="P-loop containing nucleoside triphosphate hydrolases"/>
    <property type="match status" value="1"/>
</dbReference>
<dbReference type="Gene3D" id="3.40.50.300">
    <property type="entry name" value="P-loop containing nucleotide triphosphate hydrolases"/>
    <property type="match status" value="1"/>
</dbReference>
<evidence type="ECO:0000256" key="4">
    <source>
        <dbReference type="ARBA" id="ARBA00022840"/>
    </source>
</evidence>
<accession>A0A1W1WDL3</accession>
<keyword evidence="8" id="KW-1185">Reference proteome</keyword>
<feature type="domain" description="AAA" evidence="6">
    <location>
        <begin position="47"/>
        <end position="186"/>
    </location>
</feature>
<dbReference type="Proteomes" id="UP000192660">
    <property type="component" value="Unassembled WGS sequence"/>
</dbReference>
<dbReference type="AlphaFoldDB" id="A0A1W1WDL3"/>
<evidence type="ECO:0000256" key="3">
    <source>
        <dbReference type="ARBA" id="ARBA00022777"/>
    </source>
</evidence>
<keyword evidence="3" id="KW-0418">Kinase</keyword>
<dbReference type="CDD" id="cd05387">
    <property type="entry name" value="BY-kinase"/>
    <property type="match status" value="1"/>
</dbReference>